<name>A0A9P4LDF4_9PLEO</name>
<feature type="compositionally biased region" description="Gly residues" evidence="1">
    <location>
        <begin position="115"/>
        <end position="128"/>
    </location>
</feature>
<keyword evidence="3" id="KW-1185">Reference proteome</keyword>
<dbReference type="Proteomes" id="UP000800039">
    <property type="component" value="Unassembled WGS sequence"/>
</dbReference>
<evidence type="ECO:0000256" key="1">
    <source>
        <dbReference type="SAM" id="MobiDB-lite"/>
    </source>
</evidence>
<gene>
    <name evidence="2" type="ORF">K460DRAFT_350791</name>
</gene>
<sequence>MCVVTVAICPVCKTNNSSPYKVEEDESKLEWNYCDDRGTPGHEETWETPLGGRRCSSCTRDAKRLGAVKKDLEKAELRKQEKEKRDQEAIDQYLKRRDTDERSDEQRKTVHDLWGIGGNGEGSAGGAA</sequence>
<dbReference type="GeneID" id="63848780"/>
<reference evidence="2" key="1">
    <citation type="submission" date="2020-01" db="EMBL/GenBank/DDBJ databases">
        <authorList>
            <consortium name="DOE Joint Genome Institute"/>
            <person name="Haridas S."/>
            <person name="Albert R."/>
            <person name="Binder M."/>
            <person name="Bloem J."/>
            <person name="Labutti K."/>
            <person name="Salamov A."/>
            <person name="Andreopoulos B."/>
            <person name="Baker S.E."/>
            <person name="Barry K."/>
            <person name="Bills G."/>
            <person name="Bluhm B.H."/>
            <person name="Cannon C."/>
            <person name="Castanera R."/>
            <person name="Culley D.E."/>
            <person name="Daum C."/>
            <person name="Ezra D."/>
            <person name="Gonzalez J.B."/>
            <person name="Henrissat B."/>
            <person name="Kuo A."/>
            <person name="Liang C."/>
            <person name="Lipzen A."/>
            <person name="Lutzoni F."/>
            <person name="Magnuson J."/>
            <person name="Mondo S."/>
            <person name="Nolan M."/>
            <person name="Ohm R."/>
            <person name="Pangilinan J."/>
            <person name="Park H.-J."/>
            <person name="Ramirez L."/>
            <person name="Alfaro M."/>
            <person name="Sun H."/>
            <person name="Tritt A."/>
            <person name="Yoshinaga Y."/>
            <person name="Zwiers L.-H."/>
            <person name="Turgeon B.G."/>
            <person name="Goodwin S.B."/>
            <person name="Spatafora J.W."/>
            <person name="Crous P.W."/>
            <person name="Grigoriev I.V."/>
        </authorList>
    </citation>
    <scope>NUCLEOTIDE SEQUENCE</scope>
    <source>
        <strain evidence="2">CBS 394.84</strain>
    </source>
</reference>
<proteinExistence type="predicted"/>
<dbReference type="EMBL" id="ML976614">
    <property type="protein sequence ID" value="KAF1850778.1"/>
    <property type="molecule type" value="Genomic_DNA"/>
</dbReference>
<feature type="compositionally biased region" description="Basic and acidic residues" evidence="1">
    <location>
        <begin position="77"/>
        <end position="111"/>
    </location>
</feature>
<dbReference type="AlphaFoldDB" id="A0A9P4LDF4"/>
<evidence type="ECO:0000313" key="2">
    <source>
        <dbReference type="EMBL" id="KAF1850778.1"/>
    </source>
</evidence>
<evidence type="ECO:0000313" key="3">
    <source>
        <dbReference type="Proteomes" id="UP000800039"/>
    </source>
</evidence>
<dbReference type="RefSeq" id="XP_040793341.1">
    <property type="nucleotide sequence ID" value="XM_040931528.1"/>
</dbReference>
<accession>A0A9P4LDF4</accession>
<comment type="caution">
    <text evidence="2">The sequence shown here is derived from an EMBL/GenBank/DDBJ whole genome shotgun (WGS) entry which is preliminary data.</text>
</comment>
<organism evidence="2 3">
    <name type="scientific">Cucurbitaria berberidis CBS 394.84</name>
    <dbReference type="NCBI Taxonomy" id="1168544"/>
    <lineage>
        <taxon>Eukaryota</taxon>
        <taxon>Fungi</taxon>
        <taxon>Dikarya</taxon>
        <taxon>Ascomycota</taxon>
        <taxon>Pezizomycotina</taxon>
        <taxon>Dothideomycetes</taxon>
        <taxon>Pleosporomycetidae</taxon>
        <taxon>Pleosporales</taxon>
        <taxon>Pleosporineae</taxon>
        <taxon>Cucurbitariaceae</taxon>
        <taxon>Cucurbitaria</taxon>
    </lineage>
</organism>
<protein>
    <submittedName>
        <fullName evidence="2">Uncharacterized protein</fullName>
    </submittedName>
</protein>
<feature type="region of interest" description="Disordered" evidence="1">
    <location>
        <begin position="77"/>
        <end position="128"/>
    </location>
</feature>